<feature type="domain" description="Cation/H+ exchanger transmembrane" evidence="10">
    <location>
        <begin position="19"/>
        <end position="401"/>
    </location>
</feature>
<dbReference type="Gene3D" id="1.20.1530.20">
    <property type="match status" value="1"/>
</dbReference>
<keyword evidence="6 9" id="KW-1133">Transmembrane helix</keyword>
<feature type="transmembrane region" description="Helical" evidence="9">
    <location>
        <begin position="91"/>
        <end position="116"/>
    </location>
</feature>
<gene>
    <name evidence="11" type="ORF">ACFSUF_00285</name>
</gene>
<feature type="transmembrane region" description="Helical" evidence="9">
    <location>
        <begin position="162"/>
        <end position="183"/>
    </location>
</feature>
<dbReference type="PANTHER" id="PTHR32507">
    <property type="entry name" value="NA(+)/H(+) ANTIPORTER 1"/>
    <property type="match status" value="1"/>
</dbReference>
<feature type="transmembrane region" description="Helical" evidence="9">
    <location>
        <begin position="62"/>
        <end position="79"/>
    </location>
</feature>
<proteinExistence type="predicted"/>
<feature type="transmembrane region" description="Helical" evidence="9">
    <location>
        <begin position="12"/>
        <end position="31"/>
    </location>
</feature>
<keyword evidence="4" id="KW-1003">Cell membrane</keyword>
<keyword evidence="8 9" id="KW-0472">Membrane</keyword>
<feature type="transmembrane region" description="Helical" evidence="9">
    <location>
        <begin position="377"/>
        <end position="401"/>
    </location>
</feature>
<feature type="transmembrane region" description="Helical" evidence="9">
    <location>
        <begin position="224"/>
        <end position="241"/>
    </location>
</feature>
<feature type="transmembrane region" description="Helical" evidence="9">
    <location>
        <begin position="195"/>
        <end position="217"/>
    </location>
</feature>
<evidence type="ECO:0000256" key="8">
    <source>
        <dbReference type="ARBA" id="ARBA00023136"/>
    </source>
</evidence>
<name>A0ABW5P6S7_9BACL</name>
<reference evidence="12" key="1">
    <citation type="journal article" date="2019" name="Int. J. Syst. Evol. Microbiol.">
        <title>The Global Catalogue of Microorganisms (GCM) 10K type strain sequencing project: providing services to taxonomists for standard genome sequencing and annotation.</title>
        <authorList>
            <consortium name="The Broad Institute Genomics Platform"/>
            <consortium name="The Broad Institute Genome Sequencing Center for Infectious Disease"/>
            <person name="Wu L."/>
            <person name="Ma J."/>
        </authorList>
    </citation>
    <scope>NUCLEOTIDE SEQUENCE [LARGE SCALE GENOMIC DNA]</scope>
    <source>
        <strain evidence="12">KCTC 3950</strain>
    </source>
</reference>
<evidence type="ECO:0000256" key="3">
    <source>
        <dbReference type="ARBA" id="ARBA00022449"/>
    </source>
</evidence>
<sequence length="419" mass="45376">MATETTELIHHVLLLLVIVLFTGMLAGKLAALLKVPDVVLFIAAGMLLGPGLKLIHEAGASFTNQFILTLGSALILFDGGRNIRLANLRKVWVTISLLSVTGVFITVAAVGAAAHYMFGIDWLYALLAASIIASTDPASIIPVFKQVKIRDKVRETVESESAFNDATGSILTFTILGILVGSGEGFSLGHSAWEFIKTAVGGILVGAVVAYLIAFITAHERINLFRHYTTIAMLVTAIGSYTLGDTLHVSGFMATFTAGLVWGNSRDFRLNMEEYHAEMTHFSENITVIMRKLIFVLLGSQVNFEILGKYFWPSLAVVLVLMFVARPLTVVASALPDLKARWTWKELLFMMWVRETGVIPAALAGMVASLGLKHTDIISSVTFMAILITILVQASTAGFVARRLGLEVQTDTANHPDPV</sequence>
<evidence type="ECO:0000313" key="12">
    <source>
        <dbReference type="Proteomes" id="UP001597541"/>
    </source>
</evidence>
<evidence type="ECO:0000256" key="5">
    <source>
        <dbReference type="ARBA" id="ARBA00022692"/>
    </source>
</evidence>
<dbReference type="PANTHER" id="PTHR32507:SF0">
    <property type="entry name" value="NA(+)_H(+) ANTIPORTER 2-RELATED"/>
    <property type="match status" value="1"/>
</dbReference>
<evidence type="ECO:0000313" key="11">
    <source>
        <dbReference type="EMBL" id="MFD2610853.1"/>
    </source>
</evidence>
<dbReference type="RefSeq" id="WP_377598977.1">
    <property type="nucleotide sequence ID" value="NZ_JBHUME010000002.1"/>
</dbReference>
<dbReference type="Pfam" id="PF00999">
    <property type="entry name" value="Na_H_Exchanger"/>
    <property type="match status" value="1"/>
</dbReference>
<evidence type="ECO:0000256" key="4">
    <source>
        <dbReference type="ARBA" id="ARBA00022475"/>
    </source>
</evidence>
<feature type="transmembrane region" description="Helical" evidence="9">
    <location>
        <begin position="310"/>
        <end position="335"/>
    </location>
</feature>
<comment type="subcellular location">
    <subcellularLocation>
        <location evidence="1">Cell membrane</location>
        <topology evidence="1">Multi-pass membrane protein</topology>
    </subcellularLocation>
</comment>
<comment type="caution">
    <text evidence="11">The sequence shown here is derived from an EMBL/GenBank/DDBJ whole genome shotgun (WGS) entry which is preliminary data.</text>
</comment>
<dbReference type="EMBL" id="JBHUME010000002">
    <property type="protein sequence ID" value="MFD2610853.1"/>
    <property type="molecule type" value="Genomic_DNA"/>
</dbReference>
<dbReference type="InterPro" id="IPR038770">
    <property type="entry name" value="Na+/solute_symporter_sf"/>
</dbReference>
<feature type="transmembrane region" description="Helical" evidence="9">
    <location>
        <begin position="347"/>
        <end position="371"/>
    </location>
</feature>
<keyword evidence="12" id="KW-1185">Reference proteome</keyword>
<protein>
    <submittedName>
        <fullName evidence="11">Cation:proton antiporter</fullName>
    </submittedName>
</protein>
<evidence type="ECO:0000256" key="9">
    <source>
        <dbReference type="SAM" id="Phobius"/>
    </source>
</evidence>
<accession>A0ABW5P6S7</accession>
<feature type="transmembrane region" description="Helical" evidence="9">
    <location>
        <begin position="122"/>
        <end position="141"/>
    </location>
</feature>
<keyword evidence="2" id="KW-0813">Transport</keyword>
<keyword evidence="3" id="KW-0050">Antiport</keyword>
<dbReference type="InterPro" id="IPR006153">
    <property type="entry name" value="Cation/H_exchanger_TM"/>
</dbReference>
<evidence type="ECO:0000256" key="2">
    <source>
        <dbReference type="ARBA" id="ARBA00022448"/>
    </source>
</evidence>
<keyword evidence="5 9" id="KW-0812">Transmembrane</keyword>
<evidence type="ECO:0000256" key="6">
    <source>
        <dbReference type="ARBA" id="ARBA00022989"/>
    </source>
</evidence>
<feature type="transmembrane region" description="Helical" evidence="9">
    <location>
        <begin position="247"/>
        <end position="265"/>
    </location>
</feature>
<dbReference type="Proteomes" id="UP001597541">
    <property type="component" value="Unassembled WGS sequence"/>
</dbReference>
<organism evidence="11 12">
    <name type="scientific">Paenibacillus gansuensis</name>
    <dbReference type="NCBI Taxonomy" id="306542"/>
    <lineage>
        <taxon>Bacteria</taxon>
        <taxon>Bacillati</taxon>
        <taxon>Bacillota</taxon>
        <taxon>Bacilli</taxon>
        <taxon>Bacillales</taxon>
        <taxon>Paenibacillaceae</taxon>
        <taxon>Paenibacillus</taxon>
    </lineage>
</organism>
<keyword evidence="7" id="KW-0406">Ion transport</keyword>
<evidence type="ECO:0000259" key="10">
    <source>
        <dbReference type="Pfam" id="PF00999"/>
    </source>
</evidence>
<evidence type="ECO:0000256" key="1">
    <source>
        <dbReference type="ARBA" id="ARBA00004651"/>
    </source>
</evidence>
<evidence type="ECO:0000256" key="7">
    <source>
        <dbReference type="ARBA" id="ARBA00023065"/>
    </source>
</evidence>